<evidence type="ECO:0000256" key="1">
    <source>
        <dbReference type="ARBA" id="ARBA00001633"/>
    </source>
</evidence>
<dbReference type="AlphaFoldDB" id="A0A4V1Q7S3"/>
<keyword evidence="7 9" id="KW-0057">Aromatic amino acid biosynthesis</keyword>
<sequence length="266" mass="27651">MGVLDDIVVGVREDLAERQAQVGLTELQTIVATMPAPRDMLGPLGAPGLSVIAEVKRSSPSKGALADIPDPAALARAYAAGGASAVSVLTERRRFGGDLSDLAAVRAAVDVGILRKDFVVTDYQVWETRAAGADLVLLIVAALSDADLARLYALATSLGLTVLVEVHTAEEVRRAVDLGARLIGVNNRNLHTLEVDIAQFERLSALIPPDRVRVAESGLLSVADVERVAAAGADAVLVGEALVKDGDPRRAVAQFIAAGTAAQKGK</sequence>
<organism evidence="11 12">
    <name type="scientific">Propioniciclava flava</name>
    <dbReference type="NCBI Taxonomy" id="2072026"/>
    <lineage>
        <taxon>Bacteria</taxon>
        <taxon>Bacillati</taxon>
        <taxon>Actinomycetota</taxon>
        <taxon>Actinomycetes</taxon>
        <taxon>Propionibacteriales</taxon>
        <taxon>Propionibacteriaceae</taxon>
        <taxon>Propioniciclava</taxon>
    </lineage>
</organism>
<evidence type="ECO:0000256" key="9">
    <source>
        <dbReference type="HAMAP-Rule" id="MF_00134"/>
    </source>
</evidence>
<accession>A0A4V1Q7S3</accession>
<gene>
    <name evidence="9" type="primary">trpC</name>
    <name evidence="11" type="ORF">C1706_02225</name>
</gene>
<evidence type="ECO:0000256" key="4">
    <source>
        <dbReference type="ARBA" id="ARBA00022605"/>
    </source>
</evidence>
<evidence type="ECO:0000313" key="12">
    <source>
        <dbReference type="Proteomes" id="UP000290624"/>
    </source>
</evidence>
<dbReference type="NCBIfam" id="NF001377">
    <property type="entry name" value="PRK00278.2-4"/>
    <property type="match status" value="1"/>
</dbReference>
<dbReference type="Gene3D" id="3.20.20.70">
    <property type="entry name" value="Aldolase class I"/>
    <property type="match status" value="1"/>
</dbReference>
<evidence type="ECO:0000256" key="8">
    <source>
        <dbReference type="ARBA" id="ARBA00023239"/>
    </source>
</evidence>
<evidence type="ECO:0000256" key="6">
    <source>
        <dbReference type="ARBA" id="ARBA00022822"/>
    </source>
</evidence>
<evidence type="ECO:0000256" key="3">
    <source>
        <dbReference type="ARBA" id="ARBA00008737"/>
    </source>
</evidence>
<comment type="pathway">
    <text evidence="2 9">Amino-acid biosynthesis; L-tryptophan biosynthesis; L-tryptophan from chorismate: step 4/5.</text>
</comment>
<dbReference type="GO" id="GO:0004425">
    <property type="term" value="F:indole-3-glycerol-phosphate synthase activity"/>
    <property type="evidence" value="ECO:0007669"/>
    <property type="project" value="UniProtKB-UniRule"/>
</dbReference>
<evidence type="ECO:0000259" key="10">
    <source>
        <dbReference type="Pfam" id="PF00218"/>
    </source>
</evidence>
<comment type="catalytic activity">
    <reaction evidence="1 9">
        <text>1-(2-carboxyphenylamino)-1-deoxy-D-ribulose 5-phosphate + H(+) = (1S,2R)-1-C-(indol-3-yl)glycerol 3-phosphate + CO2 + H2O</text>
        <dbReference type="Rhea" id="RHEA:23476"/>
        <dbReference type="ChEBI" id="CHEBI:15377"/>
        <dbReference type="ChEBI" id="CHEBI:15378"/>
        <dbReference type="ChEBI" id="CHEBI:16526"/>
        <dbReference type="ChEBI" id="CHEBI:58613"/>
        <dbReference type="ChEBI" id="CHEBI:58866"/>
        <dbReference type="EC" id="4.1.1.48"/>
    </reaction>
</comment>
<keyword evidence="4 9" id="KW-0028">Amino-acid biosynthesis</keyword>
<dbReference type="Proteomes" id="UP000290624">
    <property type="component" value="Unassembled WGS sequence"/>
</dbReference>
<dbReference type="InterPro" id="IPR013785">
    <property type="entry name" value="Aldolase_TIM"/>
</dbReference>
<protein>
    <recommendedName>
        <fullName evidence="9">Indole-3-glycerol phosphate synthase</fullName>
        <shortName evidence="9">IGPS</shortName>
        <ecNumber evidence="9">4.1.1.48</ecNumber>
    </recommendedName>
</protein>
<keyword evidence="5 9" id="KW-0210">Decarboxylase</keyword>
<dbReference type="FunFam" id="3.20.20.70:FF:000024">
    <property type="entry name" value="Indole-3-glycerol phosphate synthase"/>
    <property type="match status" value="1"/>
</dbReference>
<evidence type="ECO:0000256" key="2">
    <source>
        <dbReference type="ARBA" id="ARBA00004696"/>
    </source>
</evidence>
<reference evidence="11 12" key="1">
    <citation type="submission" date="2018-01" db="EMBL/GenBank/DDBJ databases">
        <title>Lactibacter flavus gen. nov., sp. nov., a novel bacterium of the family Propionibacteriaceae isolated from raw milk and dairy products.</title>
        <authorList>
            <person name="Wenning M."/>
            <person name="Breitenwieser F."/>
            <person name="Huptas C."/>
            <person name="von Neubeck M."/>
            <person name="Busse H.-J."/>
            <person name="Scherer S."/>
        </authorList>
    </citation>
    <scope>NUCLEOTIDE SEQUENCE [LARGE SCALE GENOMIC DNA]</scope>
    <source>
        <strain evidence="11 12">VG341</strain>
    </source>
</reference>
<keyword evidence="6 9" id="KW-0822">Tryptophan biosynthesis</keyword>
<dbReference type="InterPro" id="IPR011060">
    <property type="entry name" value="RibuloseP-bd_barrel"/>
</dbReference>
<dbReference type="OrthoDB" id="9804217at2"/>
<dbReference type="PROSITE" id="PS00614">
    <property type="entry name" value="IGPS"/>
    <property type="match status" value="1"/>
</dbReference>
<dbReference type="HAMAP" id="MF_00134_B">
    <property type="entry name" value="IGPS_B"/>
    <property type="match status" value="1"/>
</dbReference>
<dbReference type="EC" id="4.1.1.48" evidence="9"/>
<dbReference type="InterPro" id="IPR001468">
    <property type="entry name" value="Indole-3-GlycerolPSynthase_CS"/>
</dbReference>
<name>A0A4V1Q7S3_9ACTN</name>
<evidence type="ECO:0000256" key="7">
    <source>
        <dbReference type="ARBA" id="ARBA00023141"/>
    </source>
</evidence>
<dbReference type="PANTHER" id="PTHR22854:SF2">
    <property type="entry name" value="INDOLE-3-GLYCEROL-PHOSPHATE SYNTHASE"/>
    <property type="match status" value="1"/>
</dbReference>
<dbReference type="InterPro" id="IPR045186">
    <property type="entry name" value="Indole-3-glycerol_P_synth"/>
</dbReference>
<evidence type="ECO:0000256" key="5">
    <source>
        <dbReference type="ARBA" id="ARBA00022793"/>
    </source>
</evidence>
<keyword evidence="8 9" id="KW-0456">Lyase</keyword>
<keyword evidence="12" id="KW-1185">Reference proteome</keyword>
<proteinExistence type="inferred from homology"/>
<evidence type="ECO:0000313" key="11">
    <source>
        <dbReference type="EMBL" id="RXW33588.1"/>
    </source>
</evidence>
<dbReference type="GO" id="GO:0000162">
    <property type="term" value="P:L-tryptophan biosynthetic process"/>
    <property type="evidence" value="ECO:0007669"/>
    <property type="project" value="UniProtKB-UniRule"/>
</dbReference>
<dbReference type="UniPathway" id="UPA00035">
    <property type="reaction ID" value="UER00043"/>
</dbReference>
<dbReference type="RefSeq" id="WP_129457556.1">
    <property type="nucleotide sequence ID" value="NZ_PPCV01000001.1"/>
</dbReference>
<dbReference type="PANTHER" id="PTHR22854">
    <property type="entry name" value="TRYPTOPHAN BIOSYNTHESIS PROTEIN"/>
    <property type="match status" value="1"/>
</dbReference>
<feature type="domain" description="Indole-3-glycerol phosphate synthase" evidence="10">
    <location>
        <begin position="4"/>
        <end position="254"/>
    </location>
</feature>
<dbReference type="NCBIfam" id="NF001369">
    <property type="entry name" value="PRK00278.1-1"/>
    <property type="match status" value="1"/>
</dbReference>
<dbReference type="EMBL" id="PPCV01000001">
    <property type="protein sequence ID" value="RXW33588.1"/>
    <property type="molecule type" value="Genomic_DNA"/>
</dbReference>
<comment type="caution">
    <text evidence="11">The sequence shown here is derived from an EMBL/GenBank/DDBJ whole genome shotgun (WGS) entry which is preliminary data.</text>
</comment>
<dbReference type="Pfam" id="PF00218">
    <property type="entry name" value="IGPS"/>
    <property type="match status" value="1"/>
</dbReference>
<comment type="similarity">
    <text evidence="3 9">Belongs to the TrpC family.</text>
</comment>
<dbReference type="SUPFAM" id="SSF51366">
    <property type="entry name" value="Ribulose-phoshate binding barrel"/>
    <property type="match status" value="1"/>
</dbReference>
<dbReference type="InterPro" id="IPR013798">
    <property type="entry name" value="Indole-3-glycerol_P_synth_dom"/>
</dbReference>
<dbReference type="CDD" id="cd00331">
    <property type="entry name" value="IGPS"/>
    <property type="match status" value="1"/>
</dbReference>
<dbReference type="GO" id="GO:0004640">
    <property type="term" value="F:phosphoribosylanthranilate isomerase activity"/>
    <property type="evidence" value="ECO:0007669"/>
    <property type="project" value="TreeGrafter"/>
</dbReference>